<evidence type="ECO:0000256" key="2">
    <source>
        <dbReference type="SAM" id="Phobius"/>
    </source>
</evidence>
<name>A0ABT0E5X6_9GAMM</name>
<feature type="transmembrane region" description="Helical" evidence="2">
    <location>
        <begin position="21"/>
        <end position="44"/>
    </location>
</feature>
<evidence type="ECO:0000313" key="5">
    <source>
        <dbReference type="Proteomes" id="UP001165524"/>
    </source>
</evidence>
<evidence type="ECO:0000259" key="3">
    <source>
        <dbReference type="PROSITE" id="PS51724"/>
    </source>
</evidence>
<feature type="region of interest" description="Disordered" evidence="1">
    <location>
        <begin position="52"/>
        <end position="77"/>
    </location>
</feature>
<evidence type="ECO:0000313" key="4">
    <source>
        <dbReference type="EMBL" id="MCK0537180.1"/>
    </source>
</evidence>
<dbReference type="InterPro" id="IPR007730">
    <property type="entry name" value="SPOR-like_dom"/>
</dbReference>
<sequence>MARKPAPRRGASKAAASRRTVPGWVWLFTGVVSGLFIAFLFHLGQRQMADQQPRTAASEAAAPAAESAGKDSKDGKEPRFDFYAVLPQMEVIVPKGDDAPAQQSRPSQPSDSRTASSAPARARQHFLLQAGSFRRDQDADRRRAELILQGFDARVQPVNLESGDTWHRVMIGPFDNSNAMHRAQDKLATAGIETLPIQVKDPG</sequence>
<organism evidence="4 5">
    <name type="scientific">Alcanivorax quisquiliarum</name>
    <dbReference type="NCBI Taxonomy" id="2933565"/>
    <lineage>
        <taxon>Bacteria</taxon>
        <taxon>Pseudomonadati</taxon>
        <taxon>Pseudomonadota</taxon>
        <taxon>Gammaproteobacteria</taxon>
        <taxon>Oceanospirillales</taxon>
        <taxon>Alcanivoracaceae</taxon>
        <taxon>Alcanivorax</taxon>
    </lineage>
</organism>
<feature type="domain" description="SPOR" evidence="3">
    <location>
        <begin position="120"/>
        <end position="200"/>
    </location>
</feature>
<dbReference type="PROSITE" id="PS51724">
    <property type="entry name" value="SPOR"/>
    <property type="match status" value="1"/>
</dbReference>
<dbReference type="Pfam" id="PF05036">
    <property type="entry name" value="SPOR"/>
    <property type="match status" value="1"/>
</dbReference>
<keyword evidence="2" id="KW-1133">Transmembrane helix</keyword>
<dbReference type="SUPFAM" id="SSF110997">
    <property type="entry name" value="Sporulation related repeat"/>
    <property type="match status" value="1"/>
</dbReference>
<dbReference type="EMBL" id="JALKII010000002">
    <property type="protein sequence ID" value="MCK0537180.1"/>
    <property type="molecule type" value="Genomic_DNA"/>
</dbReference>
<keyword evidence="5" id="KW-1185">Reference proteome</keyword>
<accession>A0ABT0E5X6</accession>
<dbReference type="Gene3D" id="3.30.70.1070">
    <property type="entry name" value="Sporulation related repeat"/>
    <property type="match status" value="1"/>
</dbReference>
<comment type="caution">
    <text evidence="4">The sequence shown here is derived from an EMBL/GenBank/DDBJ whole genome shotgun (WGS) entry which is preliminary data.</text>
</comment>
<protein>
    <submittedName>
        <fullName evidence="4">SPOR domain-containing protein</fullName>
    </submittedName>
</protein>
<feature type="compositionally biased region" description="Basic and acidic residues" evidence="1">
    <location>
        <begin position="68"/>
        <end position="77"/>
    </location>
</feature>
<feature type="compositionally biased region" description="Low complexity" evidence="1">
    <location>
        <begin position="56"/>
        <end position="67"/>
    </location>
</feature>
<reference evidence="4" key="1">
    <citation type="submission" date="2022-04" db="EMBL/GenBank/DDBJ databases">
        <title>Alcanivorax sp. CY1518 draft genome sequence.</title>
        <authorList>
            <person name="Zhao G."/>
            <person name="An M."/>
        </authorList>
    </citation>
    <scope>NUCLEOTIDE SEQUENCE</scope>
    <source>
        <strain evidence="4">CY1518</strain>
    </source>
</reference>
<gene>
    <name evidence="4" type="ORF">MU846_05600</name>
</gene>
<proteinExistence type="predicted"/>
<keyword evidence="2" id="KW-0472">Membrane</keyword>
<dbReference type="InterPro" id="IPR052521">
    <property type="entry name" value="Cell_div_SPOR-domain"/>
</dbReference>
<evidence type="ECO:0000256" key="1">
    <source>
        <dbReference type="SAM" id="MobiDB-lite"/>
    </source>
</evidence>
<keyword evidence="2" id="KW-0812">Transmembrane</keyword>
<dbReference type="InterPro" id="IPR036680">
    <property type="entry name" value="SPOR-like_sf"/>
</dbReference>
<dbReference type="RefSeq" id="WP_246949993.1">
    <property type="nucleotide sequence ID" value="NZ_JALKII010000002.1"/>
</dbReference>
<dbReference type="Proteomes" id="UP001165524">
    <property type="component" value="Unassembled WGS sequence"/>
</dbReference>
<feature type="region of interest" description="Disordered" evidence="1">
    <location>
        <begin position="96"/>
        <end position="120"/>
    </location>
</feature>
<dbReference type="PANTHER" id="PTHR38687">
    <property type="entry name" value="CELL DIVISION PROTEIN DEDD-RELATED"/>
    <property type="match status" value="1"/>
</dbReference>
<feature type="compositionally biased region" description="Low complexity" evidence="1">
    <location>
        <begin position="99"/>
        <end position="120"/>
    </location>
</feature>